<dbReference type="PRINTS" id="PR00081">
    <property type="entry name" value="GDHRDH"/>
</dbReference>
<evidence type="ECO:0000313" key="5">
    <source>
        <dbReference type="Proteomes" id="UP000635606"/>
    </source>
</evidence>
<dbReference type="EMBL" id="BOPH01000098">
    <property type="protein sequence ID" value="GIJ72245.1"/>
    <property type="molecule type" value="Genomic_DNA"/>
</dbReference>
<keyword evidence="2" id="KW-0560">Oxidoreductase</keyword>
<sequence>MVGRVVVVTGASSGIGRASAERFASRGDRLVLAARGEDALLAVAARCRSAGAEVVTRVTDVTDRDAVRALADTAVDRFGGIDVWVDTAAVMAYGRFEDVPAPVFDRVVTTNLIGAANVAREALRVFRTRQRGTLILGSSLLSRIAVPYVGAYVSSKWGHRALARVLRQETRDAPDIHVCLVSPGSVNTPIYRSAANYAGRVGRPPPPVDASAKVAAAVVRLADRPRPERSVGLANGLIRFGFTAMPPVYDLLVGPLMRVGGLSREEVAGHDGNVFGPGPRHDDEGEWGRHWLRAVAVGAVAAGVGAAAVVARTRRRA</sequence>
<dbReference type="AlphaFoldDB" id="A0A8J4A2M2"/>
<feature type="transmembrane region" description="Helical" evidence="3">
    <location>
        <begin position="291"/>
        <end position="311"/>
    </location>
</feature>
<dbReference type="InterPro" id="IPR002347">
    <property type="entry name" value="SDR_fam"/>
</dbReference>
<dbReference type="PANTHER" id="PTHR44196:SF1">
    <property type="entry name" value="DEHYDROGENASE_REDUCTASE SDR FAMILY MEMBER 7B"/>
    <property type="match status" value="1"/>
</dbReference>
<dbReference type="GO" id="GO:0016491">
    <property type="term" value="F:oxidoreductase activity"/>
    <property type="evidence" value="ECO:0007669"/>
    <property type="project" value="UniProtKB-KW"/>
</dbReference>
<dbReference type="PANTHER" id="PTHR44196">
    <property type="entry name" value="DEHYDROGENASE/REDUCTASE SDR FAMILY MEMBER 7B"/>
    <property type="match status" value="1"/>
</dbReference>
<proteinExistence type="inferred from homology"/>
<keyword evidence="5" id="KW-1185">Reference proteome</keyword>
<protein>
    <submittedName>
        <fullName evidence="4">Short-chain dehydrogenase</fullName>
    </submittedName>
</protein>
<evidence type="ECO:0000256" key="2">
    <source>
        <dbReference type="ARBA" id="ARBA00023002"/>
    </source>
</evidence>
<keyword evidence="3" id="KW-0812">Transmembrane</keyword>
<dbReference type="Proteomes" id="UP000635606">
    <property type="component" value="Unassembled WGS sequence"/>
</dbReference>
<reference evidence="4" key="1">
    <citation type="submission" date="2021-01" db="EMBL/GenBank/DDBJ databases">
        <title>Whole genome shotgun sequence of Virgisporangium ochraceum NBRC 16418.</title>
        <authorList>
            <person name="Komaki H."/>
            <person name="Tamura T."/>
        </authorList>
    </citation>
    <scope>NUCLEOTIDE SEQUENCE</scope>
    <source>
        <strain evidence="4">NBRC 16418</strain>
    </source>
</reference>
<comment type="caution">
    <text evidence="4">The sequence shown here is derived from an EMBL/GenBank/DDBJ whole genome shotgun (WGS) entry which is preliminary data.</text>
</comment>
<comment type="similarity">
    <text evidence="1">Belongs to the short-chain dehydrogenases/reductases (SDR) family.</text>
</comment>
<evidence type="ECO:0000256" key="1">
    <source>
        <dbReference type="ARBA" id="ARBA00006484"/>
    </source>
</evidence>
<organism evidence="4 5">
    <name type="scientific">Virgisporangium ochraceum</name>
    <dbReference type="NCBI Taxonomy" id="65505"/>
    <lineage>
        <taxon>Bacteria</taxon>
        <taxon>Bacillati</taxon>
        <taxon>Actinomycetota</taxon>
        <taxon>Actinomycetes</taxon>
        <taxon>Micromonosporales</taxon>
        <taxon>Micromonosporaceae</taxon>
        <taxon>Virgisporangium</taxon>
    </lineage>
</organism>
<dbReference type="InterPro" id="IPR036291">
    <property type="entry name" value="NAD(P)-bd_dom_sf"/>
</dbReference>
<dbReference type="GO" id="GO:0016020">
    <property type="term" value="C:membrane"/>
    <property type="evidence" value="ECO:0007669"/>
    <property type="project" value="TreeGrafter"/>
</dbReference>
<accession>A0A8J4A2M2</accession>
<dbReference type="Gene3D" id="3.40.50.720">
    <property type="entry name" value="NAD(P)-binding Rossmann-like Domain"/>
    <property type="match status" value="1"/>
</dbReference>
<dbReference type="Pfam" id="PF00106">
    <property type="entry name" value="adh_short"/>
    <property type="match status" value="1"/>
</dbReference>
<name>A0A8J4A2M2_9ACTN</name>
<keyword evidence="3" id="KW-0472">Membrane</keyword>
<dbReference type="SUPFAM" id="SSF51735">
    <property type="entry name" value="NAD(P)-binding Rossmann-fold domains"/>
    <property type="match status" value="1"/>
</dbReference>
<evidence type="ECO:0000256" key="3">
    <source>
        <dbReference type="SAM" id="Phobius"/>
    </source>
</evidence>
<evidence type="ECO:0000313" key="4">
    <source>
        <dbReference type="EMBL" id="GIJ72245.1"/>
    </source>
</evidence>
<gene>
    <name evidence="4" type="ORF">Voc01_071620</name>
</gene>
<keyword evidence="3" id="KW-1133">Transmembrane helix</keyword>